<sequence length="186" mass="21204">MLLLVIGLISPNSEKPDIHYFIIDQAEFKVHCKTNINSFTCSTSADKISDTLKVYVYKDQSIARFNKADIQVPIRSFNCGINQLTKDFHETLDSDKYPYLIVRINSIKANRTPEDLTAEITLNIAGQNKKYTFPIELAKESNQYNCEGSNTISLNDFRLDTPDRFFGMVKVKEEVSLSFQLSAVEM</sequence>
<dbReference type="RefSeq" id="WP_266055336.1">
    <property type="nucleotide sequence ID" value="NZ_JAPFQN010000002.1"/>
</dbReference>
<dbReference type="InterPro" id="IPR036761">
    <property type="entry name" value="TTHA0802/YceI-like_sf"/>
</dbReference>
<dbReference type="Gene3D" id="2.40.128.110">
    <property type="entry name" value="Lipid/polyisoprenoid-binding, YceI-like"/>
    <property type="match status" value="1"/>
</dbReference>
<name>A0ABT3RME5_9BACT</name>
<gene>
    <name evidence="2" type="ORF">OO013_03860</name>
</gene>
<evidence type="ECO:0000313" key="3">
    <source>
        <dbReference type="Proteomes" id="UP001209885"/>
    </source>
</evidence>
<feature type="domain" description="Lipid/polyisoprenoid-binding YceI-like" evidence="1">
    <location>
        <begin position="38"/>
        <end position="183"/>
    </location>
</feature>
<dbReference type="EMBL" id="JAPFQN010000002">
    <property type="protein sequence ID" value="MCX2742985.1"/>
    <property type="molecule type" value="Genomic_DNA"/>
</dbReference>
<keyword evidence="3" id="KW-1185">Reference proteome</keyword>
<dbReference type="SUPFAM" id="SSF101874">
    <property type="entry name" value="YceI-like"/>
    <property type="match status" value="1"/>
</dbReference>
<organism evidence="2 3">
    <name type="scientific">Mangrovivirga halotolerans</name>
    <dbReference type="NCBI Taxonomy" id="2993936"/>
    <lineage>
        <taxon>Bacteria</taxon>
        <taxon>Pseudomonadati</taxon>
        <taxon>Bacteroidota</taxon>
        <taxon>Cytophagia</taxon>
        <taxon>Cytophagales</taxon>
        <taxon>Mangrovivirgaceae</taxon>
        <taxon>Mangrovivirga</taxon>
    </lineage>
</organism>
<comment type="caution">
    <text evidence="2">The sequence shown here is derived from an EMBL/GenBank/DDBJ whole genome shotgun (WGS) entry which is preliminary data.</text>
</comment>
<accession>A0ABT3RME5</accession>
<protein>
    <submittedName>
        <fullName evidence="2">YceI family protein</fullName>
    </submittedName>
</protein>
<evidence type="ECO:0000259" key="1">
    <source>
        <dbReference type="Pfam" id="PF04264"/>
    </source>
</evidence>
<dbReference type="Proteomes" id="UP001209885">
    <property type="component" value="Unassembled WGS sequence"/>
</dbReference>
<dbReference type="InterPro" id="IPR007372">
    <property type="entry name" value="Lipid/polyisoprenoid-bd_YceI"/>
</dbReference>
<proteinExistence type="predicted"/>
<dbReference type="Pfam" id="PF04264">
    <property type="entry name" value="YceI"/>
    <property type="match status" value="1"/>
</dbReference>
<reference evidence="2 3" key="1">
    <citation type="submission" date="2022-11" db="EMBL/GenBank/DDBJ databases">
        <title>The characterization of three novel Bacteroidetes species and genomic analysis of their roles in tidal elemental geochemical cycles.</title>
        <authorList>
            <person name="Ma K."/>
        </authorList>
    </citation>
    <scope>NUCLEOTIDE SEQUENCE [LARGE SCALE GENOMIC DNA]</scope>
    <source>
        <strain evidence="2 3">M17</strain>
    </source>
</reference>
<evidence type="ECO:0000313" key="2">
    <source>
        <dbReference type="EMBL" id="MCX2742985.1"/>
    </source>
</evidence>